<protein>
    <recommendedName>
        <fullName evidence="3">F-box domain-containing protein</fullName>
    </recommendedName>
</protein>
<dbReference type="EMBL" id="ML178827">
    <property type="protein sequence ID" value="TFL00903.1"/>
    <property type="molecule type" value="Genomic_DNA"/>
</dbReference>
<evidence type="ECO:0000313" key="1">
    <source>
        <dbReference type="EMBL" id="TFL00903.1"/>
    </source>
</evidence>
<dbReference type="OrthoDB" id="3268380at2759"/>
<name>A0A5C3QFN8_9AGAR</name>
<evidence type="ECO:0000313" key="2">
    <source>
        <dbReference type="Proteomes" id="UP000305067"/>
    </source>
</evidence>
<dbReference type="AlphaFoldDB" id="A0A5C3QFN8"/>
<gene>
    <name evidence="1" type="ORF">BDV98DRAFT_99096</name>
</gene>
<reference evidence="1 2" key="1">
    <citation type="journal article" date="2019" name="Nat. Ecol. Evol.">
        <title>Megaphylogeny resolves global patterns of mushroom evolution.</title>
        <authorList>
            <person name="Varga T."/>
            <person name="Krizsan K."/>
            <person name="Foldi C."/>
            <person name="Dima B."/>
            <person name="Sanchez-Garcia M."/>
            <person name="Sanchez-Ramirez S."/>
            <person name="Szollosi G.J."/>
            <person name="Szarkandi J.G."/>
            <person name="Papp V."/>
            <person name="Albert L."/>
            <person name="Andreopoulos W."/>
            <person name="Angelini C."/>
            <person name="Antonin V."/>
            <person name="Barry K.W."/>
            <person name="Bougher N.L."/>
            <person name="Buchanan P."/>
            <person name="Buyck B."/>
            <person name="Bense V."/>
            <person name="Catcheside P."/>
            <person name="Chovatia M."/>
            <person name="Cooper J."/>
            <person name="Damon W."/>
            <person name="Desjardin D."/>
            <person name="Finy P."/>
            <person name="Geml J."/>
            <person name="Haridas S."/>
            <person name="Hughes K."/>
            <person name="Justo A."/>
            <person name="Karasinski D."/>
            <person name="Kautmanova I."/>
            <person name="Kiss B."/>
            <person name="Kocsube S."/>
            <person name="Kotiranta H."/>
            <person name="LaButti K.M."/>
            <person name="Lechner B.E."/>
            <person name="Liimatainen K."/>
            <person name="Lipzen A."/>
            <person name="Lukacs Z."/>
            <person name="Mihaltcheva S."/>
            <person name="Morgado L.N."/>
            <person name="Niskanen T."/>
            <person name="Noordeloos M.E."/>
            <person name="Ohm R.A."/>
            <person name="Ortiz-Santana B."/>
            <person name="Ovrebo C."/>
            <person name="Racz N."/>
            <person name="Riley R."/>
            <person name="Savchenko A."/>
            <person name="Shiryaev A."/>
            <person name="Soop K."/>
            <person name="Spirin V."/>
            <person name="Szebenyi C."/>
            <person name="Tomsovsky M."/>
            <person name="Tulloss R.E."/>
            <person name="Uehling J."/>
            <person name="Grigoriev I.V."/>
            <person name="Vagvolgyi C."/>
            <person name="Papp T."/>
            <person name="Martin F.M."/>
            <person name="Miettinen O."/>
            <person name="Hibbett D.S."/>
            <person name="Nagy L.G."/>
        </authorList>
    </citation>
    <scope>NUCLEOTIDE SEQUENCE [LARGE SCALE GENOMIC DNA]</scope>
    <source>
        <strain evidence="1 2">CBS 309.79</strain>
    </source>
</reference>
<organism evidence="1 2">
    <name type="scientific">Pterulicium gracile</name>
    <dbReference type="NCBI Taxonomy" id="1884261"/>
    <lineage>
        <taxon>Eukaryota</taxon>
        <taxon>Fungi</taxon>
        <taxon>Dikarya</taxon>
        <taxon>Basidiomycota</taxon>
        <taxon>Agaricomycotina</taxon>
        <taxon>Agaricomycetes</taxon>
        <taxon>Agaricomycetidae</taxon>
        <taxon>Agaricales</taxon>
        <taxon>Pleurotineae</taxon>
        <taxon>Pterulaceae</taxon>
        <taxon>Pterulicium</taxon>
    </lineage>
</organism>
<accession>A0A5C3QFN8</accession>
<evidence type="ECO:0008006" key="3">
    <source>
        <dbReference type="Google" id="ProtNLM"/>
    </source>
</evidence>
<sequence length="144" mass="16903">MPLRRRPNARAPWNNAAVIRSWRELSLSNRRLWTHISPQNSHICKVVDGMCITQFPMTRCYRQLERSRSLPLIVDILDKSCDCDQSVIRIAATQCRRWEIFTVDLEATKAVYFKELFPNHLNFSGVKFLEYSSTSYDCDEDFPV</sequence>
<proteinExistence type="predicted"/>
<keyword evidence="2" id="KW-1185">Reference proteome</keyword>
<dbReference type="Proteomes" id="UP000305067">
    <property type="component" value="Unassembled WGS sequence"/>
</dbReference>